<dbReference type="PANTHER" id="PTHR10742:SF398">
    <property type="entry name" value="AMINE OXIDASE DOMAIN-CONTAINING PROTEIN-RELATED"/>
    <property type="match status" value="1"/>
</dbReference>
<dbReference type="GO" id="GO:0046592">
    <property type="term" value="F:polyamine oxidase activity"/>
    <property type="evidence" value="ECO:0007669"/>
    <property type="project" value="TreeGrafter"/>
</dbReference>
<feature type="domain" description="Amine oxidase" evidence="2">
    <location>
        <begin position="18"/>
        <end position="464"/>
    </location>
</feature>
<keyword evidence="1" id="KW-0812">Transmembrane</keyword>
<reference evidence="3 4" key="1">
    <citation type="submission" date="2024-02" db="EMBL/GenBank/DDBJ databases">
        <title>A chromosome-level genome assembly of Drosophila madeirensis, a fruit fly species endemic to Madeira island.</title>
        <authorList>
            <person name="Tomihara K."/>
            <person name="Llopart A."/>
            <person name="Yamamoto D."/>
        </authorList>
    </citation>
    <scope>NUCLEOTIDE SEQUENCE [LARGE SCALE GENOMIC DNA]</scope>
    <source>
        <strain evidence="3 4">RF1</strain>
    </source>
</reference>
<keyword evidence="1" id="KW-0472">Membrane</keyword>
<dbReference type="Gene3D" id="3.90.660.10">
    <property type="match status" value="1"/>
</dbReference>
<gene>
    <name evidence="3" type="ORF">DMAD_05905</name>
</gene>
<dbReference type="SUPFAM" id="SSF54373">
    <property type="entry name" value="FAD-linked reductases, C-terminal domain"/>
    <property type="match status" value="1"/>
</dbReference>
<evidence type="ECO:0000313" key="4">
    <source>
        <dbReference type="Proteomes" id="UP001500889"/>
    </source>
</evidence>
<evidence type="ECO:0000259" key="2">
    <source>
        <dbReference type="Pfam" id="PF01593"/>
    </source>
</evidence>
<keyword evidence="1" id="KW-1133">Transmembrane helix</keyword>
<keyword evidence="4" id="KW-1185">Reference proteome</keyword>
<dbReference type="InterPro" id="IPR002937">
    <property type="entry name" value="Amino_oxidase"/>
</dbReference>
<dbReference type="SUPFAM" id="SSF51905">
    <property type="entry name" value="FAD/NAD(P)-binding domain"/>
    <property type="match status" value="1"/>
</dbReference>
<proteinExistence type="predicted"/>
<evidence type="ECO:0000313" key="3">
    <source>
        <dbReference type="EMBL" id="BFF97509.1"/>
    </source>
</evidence>
<name>A0AAU9FPA9_DROMD</name>
<evidence type="ECO:0000256" key="1">
    <source>
        <dbReference type="SAM" id="Phobius"/>
    </source>
</evidence>
<organism evidence="3 4">
    <name type="scientific">Drosophila madeirensis</name>
    <name type="common">Fruit fly</name>
    <dbReference type="NCBI Taxonomy" id="30013"/>
    <lineage>
        <taxon>Eukaryota</taxon>
        <taxon>Metazoa</taxon>
        <taxon>Ecdysozoa</taxon>
        <taxon>Arthropoda</taxon>
        <taxon>Hexapoda</taxon>
        <taxon>Insecta</taxon>
        <taxon>Pterygota</taxon>
        <taxon>Neoptera</taxon>
        <taxon>Endopterygota</taxon>
        <taxon>Diptera</taxon>
        <taxon>Brachycera</taxon>
        <taxon>Muscomorpha</taxon>
        <taxon>Ephydroidea</taxon>
        <taxon>Drosophilidae</taxon>
        <taxon>Drosophila</taxon>
        <taxon>Sophophora</taxon>
    </lineage>
</organism>
<accession>A0AAU9FPA9</accession>
<dbReference type="InterPro" id="IPR050281">
    <property type="entry name" value="Flavin_monoamine_oxidase"/>
</dbReference>
<feature type="transmembrane region" description="Helical" evidence="1">
    <location>
        <begin position="7"/>
        <end position="27"/>
    </location>
</feature>
<sequence>MSKSREIVRIVVVGAGASGIAAATRLLEKGFKNVQILEAENRLGGRIHTIPFADNVVDLGAQWCHGEKGNAVYELVKDIYLLERTGDLFGTVRCVRSNKEEVPQELAITLRGIAASSIPDGPSPYAGSVGEYMSQKYWQQINIQLPSVDRTLAEEMLESCKRSESSLEGSDNLLEVSGRGHLEFAESDGDQLLNWRDLGFERFLRLLRSASDQPDDLGVLKGRVHYQKRVTEINSNCPCNLEVRCSDGETLNADHVICTVSLGVLQEQHTTLFVPALPAAKVNAIKSLKLGTVNKFYLEFAAQPLPSDCAGFYCLWMEQDLEVLRSSELFWLESISGCHRVSYQPRLLQAWIAGEHARHMETLTEEKVLNGLSWLFRKFLNFDVPQPKRFVRTQWHSNPNFRGSYSFRTTKADELSTGPWDLETPVMNENGQPILLFAGEASSKTHYSTVHGAVEAGWREADRLSDFYQDISTK</sequence>
<dbReference type="AlphaFoldDB" id="A0AAU9FPA9"/>
<dbReference type="PANTHER" id="PTHR10742">
    <property type="entry name" value="FLAVIN MONOAMINE OXIDASE"/>
    <property type="match status" value="1"/>
</dbReference>
<dbReference type="InterPro" id="IPR036188">
    <property type="entry name" value="FAD/NAD-bd_sf"/>
</dbReference>
<dbReference type="Pfam" id="PF01593">
    <property type="entry name" value="Amino_oxidase"/>
    <property type="match status" value="1"/>
</dbReference>
<dbReference type="EMBL" id="AP029265">
    <property type="protein sequence ID" value="BFF97509.1"/>
    <property type="molecule type" value="Genomic_DNA"/>
</dbReference>
<dbReference type="Gene3D" id="3.50.50.60">
    <property type="entry name" value="FAD/NAD(P)-binding domain"/>
    <property type="match status" value="1"/>
</dbReference>
<dbReference type="Proteomes" id="UP001500889">
    <property type="component" value="Chromosome J"/>
</dbReference>
<protein>
    <submittedName>
        <fullName evidence="3">Spermine oxidase-like</fullName>
    </submittedName>
</protein>